<evidence type="ECO:0000313" key="3">
    <source>
        <dbReference type="Proteomes" id="UP000295192"/>
    </source>
</evidence>
<protein>
    <recommendedName>
        <fullName evidence="4">C2H2-type domain-containing protein</fullName>
    </recommendedName>
</protein>
<keyword evidence="3" id="KW-1185">Reference proteome</keyword>
<organism evidence="2 3">
    <name type="scientific">Drosophila navojoa</name>
    <name type="common">Fruit fly</name>
    <dbReference type="NCBI Taxonomy" id="7232"/>
    <lineage>
        <taxon>Eukaryota</taxon>
        <taxon>Metazoa</taxon>
        <taxon>Ecdysozoa</taxon>
        <taxon>Arthropoda</taxon>
        <taxon>Hexapoda</taxon>
        <taxon>Insecta</taxon>
        <taxon>Pterygota</taxon>
        <taxon>Neoptera</taxon>
        <taxon>Endopterygota</taxon>
        <taxon>Diptera</taxon>
        <taxon>Brachycera</taxon>
        <taxon>Muscomorpha</taxon>
        <taxon>Ephydroidea</taxon>
        <taxon>Drosophilidae</taxon>
        <taxon>Drosophila</taxon>
    </lineage>
</organism>
<gene>
    <name evidence="2" type="ORF">AWZ03_006123</name>
</gene>
<proteinExistence type="predicted"/>
<sequence length="198" mass="21748">MVRIKFASWPEDNKECDACRCLLLCAESRALPRNAGARTCSAASFAARATEPGSRPGSQAASCIVRTNTVAFGTGTAPVHWLLLLLLAPSAKSQESRVMQATALNYYVERSDYESCGESEASPGCPSSVASTASSRASTPATSSQHRRHSLSHNQSQHQSKKFRCTWKGCDIVEPTQMKIERHVRDIHLRQQQQQQQQ</sequence>
<feature type="compositionally biased region" description="Low complexity" evidence="1">
    <location>
        <begin position="127"/>
        <end position="144"/>
    </location>
</feature>
<reference evidence="2 3" key="1">
    <citation type="journal article" date="2019" name="J. Hered.">
        <title>An Improved Genome Assembly for Drosophila navojoa, the Basal Species in the mojavensis Cluster.</title>
        <authorList>
            <person name="Vanderlinde T."/>
            <person name="Dupim E.G."/>
            <person name="Nazario-Yepiz N.O."/>
            <person name="Carvalho A.B."/>
        </authorList>
    </citation>
    <scope>NUCLEOTIDE SEQUENCE [LARGE SCALE GENOMIC DNA]</scope>
    <source>
        <strain evidence="2">Navoj_Jal97</strain>
        <tissue evidence="2">Whole organism</tissue>
    </source>
</reference>
<name>A0A484BHW4_DRONA</name>
<evidence type="ECO:0008006" key="4">
    <source>
        <dbReference type="Google" id="ProtNLM"/>
    </source>
</evidence>
<evidence type="ECO:0000256" key="1">
    <source>
        <dbReference type="SAM" id="MobiDB-lite"/>
    </source>
</evidence>
<evidence type="ECO:0000313" key="2">
    <source>
        <dbReference type="EMBL" id="TDG47395.1"/>
    </source>
</evidence>
<dbReference type="Proteomes" id="UP000295192">
    <property type="component" value="Unassembled WGS sequence"/>
</dbReference>
<comment type="caution">
    <text evidence="2">The sequence shown here is derived from an EMBL/GenBank/DDBJ whole genome shotgun (WGS) entry which is preliminary data.</text>
</comment>
<dbReference type="AlphaFoldDB" id="A0A484BHW4"/>
<accession>A0A484BHW4</accession>
<feature type="region of interest" description="Disordered" evidence="1">
    <location>
        <begin position="124"/>
        <end position="158"/>
    </location>
</feature>
<dbReference type="EMBL" id="LSRL02000044">
    <property type="protein sequence ID" value="TDG47395.1"/>
    <property type="molecule type" value="Genomic_DNA"/>
</dbReference>